<gene>
    <name evidence="3" type="ORF">FB558_5050</name>
</gene>
<keyword evidence="4" id="KW-1185">Reference proteome</keyword>
<protein>
    <submittedName>
        <fullName evidence="3">Uncharacterized protein DUF3159</fullName>
    </submittedName>
</protein>
<dbReference type="AlphaFoldDB" id="A0A543DIY5"/>
<organism evidence="3 4">
    <name type="scientific">Pseudonocardia kunmingensis</name>
    <dbReference type="NCBI Taxonomy" id="630975"/>
    <lineage>
        <taxon>Bacteria</taxon>
        <taxon>Bacillati</taxon>
        <taxon>Actinomycetota</taxon>
        <taxon>Actinomycetes</taxon>
        <taxon>Pseudonocardiales</taxon>
        <taxon>Pseudonocardiaceae</taxon>
        <taxon>Pseudonocardia</taxon>
    </lineage>
</organism>
<feature type="region of interest" description="Disordered" evidence="1">
    <location>
        <begin position="1"/>
        <end position="36"/>
    </location>
</feature>
<accession>A0A543DIY5</accession>
<evidence type="ECO:0000313" key="3">
    <source>
        <dbReference type="EMBL" id="TQM09298.1"/>
    </source>
</evidence>
<keyword evidence="2" id="KW-0812">Transmembrane</keyword>
<feature type="transmembrane region" description="Helical" evidence="2">
    <location>
        <begin position="121"/>
        <end position="142"/>
    </location>
</feature>
<feature type="transmembrane region" description="Helical" evidence="2">
    <location>
        <begin position="206"/>
        <end position="224"/>
    </location>
</feature>
<dbReference type="OrthoDB" id="5244221at2"/>
<dbReference type="Pfam" id="PF11361">
    <property type="entry name" value="DUF3159"/>
    <property type="match status" value="1"/>
</dbReference>
<dbReference type="InterPro" id="IPR016566">
    <property type="entry name" value="UCP010219"/>
</dbReference>
<evidence type="ECO:0000313" key="4">
    <source>
        <dbReference type="Proteomes" id="UP000315677"/>
    </source>
</evidence>
<feature type="transmembrane region" description="Helical" evidence="2">
    <location>
        <begin position="95"/>
        <end position="115"/>
    </location>
</feature>
<feature type="transmembrane region" description="Helical" evidence="2">
    <location>
        <begin position="48"/>
        <end position="67"/>
    </location>
</feature>
<evidence type="ECO:0000256" key="1">
    <source>
        <dbReference type="SAM" id="MobiDB-lite"/>
    </source>
</evidence>
<dbReference type="EMBL" id="VFPA01000003">
    <property type="protein sequence ID" value="TQM09298.1"/>
    <property type="molecule type" value="Genomic_DNA"/>
</dbReference>
<proteinExistence type="predicted"/>
<keyword evidence="2" id="KW-1133">Transmembrane helix</keyword>
<evidence type="ECO:0000256" key="2">
    <source>
        <dbReference type="SAM" id="Phobius"/>
    </source>
</evidence>
<name>A0A543DIY5_9PSEU</name>
<reference evidence="3 4" key="1">
    <citation type="submission" date="2019-06" db="EMBL/GenBank/DDBJ databases">
        <title>Sequencing the genomes of 1000 actinobacteria strains.</title>
        <authorList>
            <person name="Klenk H.-P."/>
        </authorList>
    </citation>
    <scope>NUCLEOTIDE SEQUENCE [LARGE SCALE GENOMIC DNA]</scope>
    <source>
        <strain evidence="3 4">DSM 45301</strain>
    </source>
</reference>
<sequence>MPDERHSAHAPRAPWHDGTTPSPSADAATGASGEGEPASTLLAQMGGAAGFVYSTVPVIVFVTANAFLSLPPAIGVALASGMALFGFRLLRGERFATAVGSLLGVAVAAALVAVTGSARDFFAIGIWLSLAGFVATLGSVLARRPLTGVVWNLVHGGKYDWRADGAVRRAHDLATLAAALVLGARFAVQQWLYIADSTTGLGIARVAMGTPLTILAALVVVWAFRRSTKRLVRTGR</sequence>
<comment type="caution">
    <text evidence="3">The sequence shown here is derived from an EMBL/GenBank/DDBJ whole genome shotgun (WGS) entry which is preliminary data.</text>
</comment>
<dbReference type="RefSeq" id="WP_142057380.1">
    <property type="nucleotide sequence ID" value="NZ_VFPA01000003.1"/>
</dbReference>
<keyword evidence="2" id="KW-0472">Membrane</keyword>
<feature type="transmembrane region" description="Helical" evidence="2">
    <location>
        <begin position="73"/>
        <end position="90"/>
    </location>
</feature>
<dbReference type="Proteomes" id="UP000315677">
    <property type="component" value="Unassembled WGS sequence"/>
</dbReference>